<keyword evidence="1" id="KW-0418">Kinase</keyword>
<evidence type="ECO:0000313" key="1">
    <source>
        <dbReference type="EMBL" id="KAF7813897.1"/>
    </source>
</evidence>
<dbReference type="AlphaFoldDB" id="A0A834T2K1"/>
<sequence>MASSPNSKPKIVTGPTGYILEDVPHLSDYVPNLPTYPNPLQDNPAYSVVK</sequence>
<accession>A0A834T2K1</accession>
<dbReference type="Proteomes" id="UP000634136">
    <property type="component" value="Unassembled WGS sequence"/>
</dbReference>
<organism evidence="1 2">
    <name type="scientific">Senna tora</name>
    <dbReference type="NCBI Taxonomy" id="362788"/>
    <lineage>
        <taxon>Eukaryota</taxon>
        <taxon>Viridiplantae</taxon>
        <taxon>Streptophyta</taxon>
        <taxon>Embryophyta</taxon>
        <taxon>Tracheophyta</taxon>
        <taxon>Spermatophyta</taxon>
        <taxon>Magnoliopsida</taxon>
        <taxon>eudicotyledons</taxon>
        <taxon>Gunneridae</taxon>
        <taxon>Pentapetalae</taxon>
        <taxon>rosids</taxon>
        <taxon>fabids</taxon>
        <taxon>Fabales</taxon>
        <taxon>Fabaceae</taxon>
        <taxon>Caesalpinioideae</taxon>
        <taxon>Cassia clade</taxon>
        <taxon>Senna</taxon>
    </lineage>
</organism>
<proteinExistence type="predicted"/>
<comment type="caution">
    <text evidence="1">The sequence shown here is derived from an EMBL/GenBank/DDBJ whole genome shotgun (WGS) entry which is preliminary data.</text>
</comment>
<protein>
    <submittedName>
        <fullName evidence="1">ATP-dependent 6-phosphofructokinase 3</fullName>
    </submittedName>
</protein>
<keyword evidence="1" id="KW-0808">Transferase</keyword>
<dbReference type="EMBL" id="JAAIUW010000010">
    <property type="protein sequence ID" value="KAF7813897.1"/>
    <property type="molecule type" value="Genomic_DNA"/>
</dbReference>
<dbReference type="GO" id="GO:0016301">
    <property type="term" value="F:kinase activity"/>
    <property type="evidence" value="ECO:0007669"/>
    <property type="project" value="UniProtKB-KW"/>
</dbReference>
<keyword evidence="2" id="KW-1185">Reference proteome</keyword>
<gene>
    <name evidence="1" type="ORF">G2W53_034873</name>
</gene>
<dbReference type="OrthoDB" id="1721512at2759"/>
<reference evidence="1" key="1">
    <citation type="submission" date="2020-09" db="EMBL/GenBank/DDBJ databases">
        <title>Genome-Enabled Discovery of Anthraquinone Biosynthesis in Senna tora.</title>
        <authorList>
            <person name="Kang S.-H."/>
            <person name="Pandey R.P."/>
            <person name="Lee C.-M."/>
            <person name="Sim J.-S."/>
            <person name="Jeong J.-T."/>
            <person name="Choi B.-S."/>
            <person name="Jung M."/>
            <person name="Ginzburg D."/>
            <person name="Zhao K."/>
            <person name="Won S.Y."/>
            <person name="Oh T.-J."/>
            <person name="Yu Y."/>
            <person name="Kim N.-H."/>
            <person name="Lee O.R."/>
            <person name="Lee T.-H."/>
            <person name="Bashyal P."/>
            <person name="Kim T.-S."/>
            <person name="Lee W.-H."/>
            <person name="Kawkins C."/>
            <person name="Kim C.-K."/>
            <person name="Kim J.S."/>
            <person name="Ahn B.O."/>
            <person name="Rhee S.Y."/>
            <person name="Sohng J.K."/>
        </authorList>
    </citation>
    <scope>NUCLEOTIDE SEQUENCE</scope>
    <source>
        <tissue evidence="1">Leaf</tissue>
    </source>
</reference>
<evidence type="ECO:0000313" key="2">
    <source>
        <dbReference type="Proteomes" id="UP000634136"/>
    </source>
</evidence>
<name>A0A834T2K1_9FABA</name>